<dbReference type="PANTHER" id="PTHR46205:SF3">
    <property type="entry name" value="LOQUACIOUS, ISOFORM B"/>
    <property type="match status" value="1"/>
</dbReference>
<dbReference type="InterPro" id="IPR051247">
    <property type="entry name" value="RLC_Component"/>
</dbReference>
<dbReference type="KEGG" id="aqu:109580620"/>
<dbReference type="GO" id="GO:0070920">
    <property type="term" value="P:regulation of regulatory ncRNA processing"/>
    <property type="evidence" value="ECO:0007669"/>
    <property type="project" value="TreeGrafter"/>
</dbReference>
<evidence type="ECO:0000256" key="3">
    <source>
        <dbReference type="SAM" id="MobiDB-lite"/>
    </source>
</evidence>
<accession>A0A1X7VBW0</accession>
<evidence type="ECO:0000313" key="5">
    <source>
        <dbReference type="EnsemblMetazoa" id="Aqu2.1.37785_001"/>
    </source>
</evidence>
<dbReference type="EnsemblMetazoa" id="Aqu2.1.37785_001">
    <property type="protein sequence ID" value="Aqu2.1.37785_001"/>
    <property type="gene ID" value="Aqu2.1.37785"/>
</dbReference>
<dbReference type="GO" id="GO:0003725">
    <property type="term" value="F:double-stranded RNA binding"/>
    <property type="evidence" value="ECO:0007669"/>
    <property type="project" value="TreeGrafter"/>
</dbReference>
<dbReference type="InterPro" id="IPR014720">
    <property type="entry name" value="dsRBD_dom"/>
</dbReference>
<feature type="region of interest" description="Disordered" evidence="3">
    <location>
        <begin position="195"/>
        <end position="253"/>
    </location>
</feature>
<feature type="compositionally biased region" description="Low complexity" evidence="3">
    <location>
        <begin position="196"/>
        <end position="205"/>
    </location>
</feature>
<evidence type="ECO:0000256" key="2">
    <source>
        <dbReference type="PROSITE-ProRule" id="PRU00266"/>
    </source>
</evidence>
<proteinExistence type="predicted"/>
<dbReference type="AlphaFoldDB" id="A0A1X7VBW0"/>
<evidence type="ECO:0000259" key="4">
    <source>
        <dbReference type="PROSITE" id="PS50137"/>
    </source>
</evidence>
<dbReference type="GO" id="GO:0035197">
    <property type="term" value="F:siRNA binding"/>
    <property type="evidence" value="ECO:0007669"/>
    <property type="project" value="TreeGrafter"/>
</dbReference>
<reference evidence="5" key="2">
    <citation type="submission" date="2017-05" db="UniProtKB">
        <authorList>
            <consortium name="EnsemblMetazoa"/>
        </authorList>
    </citation>
    <scope>IDENTIFICATION</scope>
</reference>
<feature type="domain" description="DRBM" evidence="4">
    <location>
        <begin position="303"/>
        <end position="374"/>
    </location>
</feature>
<keyword evidence="1 2" id="KW-0694">RNA-binding</keyword>
<feature type="compositionally biased region" description="Pro residues" evidence="3">
    <location>
        <begin position="206"/>
        <end position="249"/>
    </location>
</feature>
<dbReference type="GO" id="GO:0030422">
    <property type="term" value="P:siRNA processing"/>
    <property type="evidence" value="ECO:0007669"/>
    <property type="project" value="TreeGrafter"/>
</dbReference>
<evidence type="ECO:0000256" key="1">
    <source>
        <dbReference type="ARBA" id="ARBA00022884"/>
    </source>
</evidence>
<name>A0A1X7VBW0_AMPQE</name>
<sequence>MATNPRQYIEEEADKRGLKLSYSTPVLATGSSTPPPSTIFPGSTCYYVCITFGNDNYHGYGPTPFIARTSAELEAATNIYKKSTQKEACQRKPSLNSTMVLCSQTKNTNNSNNNKATNKCAKRKNTDHHGKINNVEQSVTQLKNQIDSYMLSQVSSLSPLATPFVPESSGFSLLPTPHCLPLPVFSNIVQSSWFQPTSSPPVSLSPLPPPPSLPPTPSFPSPPPPISPPPISPPLPPPISPSPPPPPPANVERRECTYNVPRTAEEAMNTLMASSLQQTNDNAADEDEDDNITYSYNTTMERNLTETLVDVAYRKGYIVQFEIEYRLERQEQMQGNKYVVVKAIAGPMTSTGSNRRKNDAKRIASLKLLQLLKKCHDAPLETASVHQLTNTLVETDSCSAQADSHSPDSEDQESIIQNLAAECGWPQPEYITCSYSVPFKYFMCVIKIMSISGIGMGDTEECAKAVANSHIISTLIECVSQQEEINSFEDNEDIKDEVRNETMKQDNTPLEPACSQSPLITISVPHSASQALESKDDQFISSNLTSCASQISADDTDHQLLDETMLTQVSSDIVFSQSSNTTDQCCSQIVSDISSQGTIRELDHVDADIKTFYDQLASQISSQEFSLEINDEYSTDSSSSIDFDALLSNSVSAVSHDTDSSHYEIKYEKETEDVNGEVGHITLLHHPGIALNSESSILQFESPVVNPVLASVLSHADSELINQPMLLTISTEPGIAGVEAPNIIDGAFISEGPPGQLLFVSDGSDDESEVNELNVVVGDEGACCIPSEGSLL</sequence>
<organism evidence="5">
    <name type="scientific">Amphimedon queenslandica</name>
    <name type="common">Sponge</name>
    <dbReference type="NCBI Taxonomy" id="400682"/>
    <lineage>
        <taxon>Eukaryota</taxon>
        <taxon>Metazoa</taxon>
        <taxon>Porifera</taxon>
        <taxon>Demospongiae</taxon>
        <taxon>Heteroscleromorpha</taxon>
        <taxon>Haplosclerida</taxon>
        <taxon>Niphatidae</taxon>
        <taxon>Amphimedon</taxon>
    </lineage>
</organism>
<keyword evidence="6" id="KW-1185">Reference proteome</keyword>
<dbReference type="InParanoid" id="A0A1X7VBW0"/>
<reference evidence="6" key="1">
    <citation type="journal article" date="2010" name="Nature">
        <title>The Amphimedon queenslandica genome and the evolution of animal complexity.</title>
        <authorList>
            <person name="Srivastava M."/>
            <person name="Simakov O."/>
            <person name="Chapman J."/>
            <person name="Fahey B."/>
            <person name="Gauthier M.E."/>
            <person name="Mitros T."/>
            <person name="Richards G.S."/>
            <person name="Conaco C."/>
            <person name="Dacre M."/>
            <person name="Hellsten U."/>
            <person name="Larroux C."/>
            <person name="Putnam N.H."/>
            <person name="Stanke M."/>
            <person name="Adamska M."/>
            <person name="Darling A."/>
            <person name="Degnan S.M."/>
            <person name="Oakley T.H."/>
            <person name="Plachetzki D.C."/>
            <person name="Zhai Y."/>
            <person name="Adamski M."/>
            <person name="Calcino A."/>
            <person name="Cummins S.F."/>
            <person name="Goodstein D.M."/>
            <person name="Harris C."/>
            <person name="Jackson D.J."/>
            <person name="Leys S.P."/>
            <person name="Shu S."/>
            <person name="Woodcroft B.J."/>
            <person name="Vervoort M."/>
            <person name="Kosik K.S."/>
            <person name="Manning G."/>
            <person name="Degnan B.M."/>
            <person name="Rokhsar D.S."/>
        </authorList>
    </citation>
    <scope>NUCLEOTIDE SEQUENCE [LARGE SCALE GENOMIC DNA]</scope>
</reference>
<dbReference type="STRING" id="400682.A0A1X7VBW0"/>
<gene>
    <name evidence="5" type="primary">109580620</name>
</gene>
<dbReference type="GO" id="GO:0070578">
    <property type="term" value="C:RISC-loading complex"/>
    <property type="evidence" value="ECO:0007669"/>
    <property type="project" value="TreeGrafter"/>
</dbReference>
<evidence type="ECO:0000313" key="6">
    <source>
        <dbReference type="Proteomes" id="UP000007879"/>
    </source>
</evidence>
<dbReference type="Proteomes" id="UP000007879">
    <property type="component" value="Unassembled WGS sequence"/>
</dbReference>
<dbReference type="GO" id="GO:0005634">
    <property type="term" value="C:nucleus"/>
    <property type="evidence" value="ECO:0007669"/>
    <property type="project" value="TreeGrafter"/>
</dbReference>
<dbReference type="GO" id="GO:0016442">
    <property type="term" value="C:RISC complex"/>
    <property type="evidence" value="ECO:0007669"/>
    <property type="project" value="TreeGrafter"/>
</dbReference>
<dbReference type="PANTHER" id="PTHR46205">
    <property type="entry name" value="LOQUACIOUS, ISOFORM B"/>
    <property type="match status" value="1"/>
</dbReference>
<protein>
    <recommendedName>
        <fullName evidence="4">DRBM domain-containing protein</fullName>
    </recommendedName>
</protein>
<dbReference type="GO" id="GO:0005737">
    <property type="term" value="C:cytoplasm"/>
    <property type="evidence" value="ECO:0007669"/>
    <property type="project" value="TreeGrafter"/>
</dbReference>
<dbReference type="PROSITE" id="PS50137">
    <property type="entry name" value="DS_RBD"/>
    <property type="match status" value="1"/>
</dbReference>
<dbReference type="EnsemblMetazoa" id="XM_019994007.1">
    <property type="protein sequence ID" value="XP_019849566.1"/>
    <property type="gene ID" value="LOC109580620"/>
</dbReference>